<organism evidence="2 3">
    <name type="scientific">Micavibrio aeruginosavorus (strain ARL-13)</name>
    <dbReference type="NCBI Taxonomy" id="856793"/>
    <lineage>
        <taxon>Bacteria</taxon>
        <taxon>Pseudomonadati</taxon>
        <taxon>Bdellovibrionota</taxon>
        <taxon>Bdellovibrionia</taxon>
        <taxon>Bdellovibrionales</taxon>
        <taxon>Pseudobdellovibrionaceae</taxon>
        <taxon>Micavibrio</taxon>
    </lineage>
</organism>
<gene>
    <name evidence="2" type="ordered locus">MICA_1127</name>
</gene>
<dbReference type="eggNOG" id="ENOG50335KK">
    <property type="taxonomic scope" value="Bacteria"/>
</dbReference>
<evidence type="ECO:0000256" key="1">
    <source>
        <dbReference type="SAM" id="SignalP"/>
    </source>
</evidence>
<name>G2KPF5_MICAA</name>
<feature type="signal peptide" evidence="1">
    <location>
        <begin position="1"/>
        <end position="23"/>
    </location>
</feature>
<dbReference type="HOGENOM" id="CLU_1617123_0_0_5"/>
<feature type="chain" id="PRO_5003432140" evidence="1">
    <location>
        <begin position="24"/>
        <end position="164"/>
    </location>
</feature>
<accession>G2KPF5</accession>
<dbReference type="Proteomes" id="UP000009286">
    <property type="component" value="Chromosome"/>
</dbReference>
<reference evidence="2 3" key="1">
    <citation type="journal article" date="2011" name="BMC Genomics">
        <title>Genomic insights into an obligate epibiotic bacterial predator: Micavibrio aeruginosavorus ARL-13.</title>
        <authorList>
            <person name="Wang Z."/>
            <person name="Kadouri D."/>
            <person name="Wu M."/>
        </authorList>
    </citation>
    <scope>NUCLEOTIDE SEQUENCE [LARGE SCALE GENOMIC DNA]</scope>
    <source>
        <strain evidence="2 3">ARL-13</strain>
    </source>
</reference>
<proteinExistence type="predicted"/>
<sequence length="164" mass="18302">MRVFGFGVMVFAALMLAMPVAQAAGKNCYTQAEAEAEQAIRIHSELMVIGLNCQHMTPAGQKNLYQAYREFTDKNVGLFASYESTLLNYFKRTGARDAEAEINSLRTAFANKISLDAAKMRPDLFCNHYMPRIQKASVMGRSDIQKWAATFFPSHPVSHPICGQ</sequence>
<dbReference type="OrthoDB" id="7349193at2"/>
<keyword evidence="1" id="KW-0732">Signal</keyword>
<dbReference type="EMBL" id="CP002382">
    <property type="protein sequence ID" value="AEP09455.1"/>
    <property type="molecule type" value="Genomic_DNA"/>
</dbReference>
<protein>
    <submittedName>
        <fullName evidence="2">Uncharacterized domain protein</fullName>
    </submittedName>
</protein>
<dbReference type="RefSeq" id="WP_014102678.1">
    <property type="nucleotide sequence ID" value="NC_016026.1"/>
</dbReference>
<keyword evidence="3" id="KW-1185">Reference proteome</keyword>
<evidence type="ECO:0000313" key="3">
    <source>
        <dbReference type="Proteomes" id="UP000009286"/>
    </source>
</evidence>
<dbReference type="KEGG" id="mai:MICA_1127"/>
<evidence type="ECO:0000313" key="2">
    <source>
        <dbReference type="EMBL" id="AEP09455.1"/>
    </source>
</evidence>
<dbReference type="AlphaFoldDB" id="G2KPF5"/>